<dbReference type="Proteomes" id="UP000283077">
    <property type="component" value="Unassembled WGS sequence"/>
</dbReference>
<evidence type="ECO:0000256" key="7">
    <source>
        <dbReference type="PIRSR" id="PIRSR634603-3"/>
    </source>
</evidence>
<proteinExistence type="inferred from homology"/>
<dbReference type="GO" id="GO:0016855">
    <property type="term" value="F:racemase and epimerase activity, acting on amino acids and derivatives"/>
    <property type="evidence" value="ECO:0007669"/>
    <property type="project" value="UniProtKB-UniRule"/>
</dbReference>
<feature type="binding site" evidence="6">
    <location>
        <position position="134"/>
    </location>
    <ligand>
        <name>substrate</name>
    </ligand>
</feature>
<accession>A0A437QSR6</accession>
<feature type="binding site" evidence="6">
    <location>
        <position position="294"/>
    </location>
    <ligand>
        <name>substrate</name>
    </ligand>
</feature>
<dbReference type="FunFam" id="3.30.390.10:FF:000009">
    <property type="entry name" value="Hydrophobic dipeptide epimerase"/>
    <property type="match status" value="1"/>
</dbReference>
<dbReference type="CDD" id="cd03319">
    <property type="entry name" value="L-Ala-DL-Glu_epimerase"/>
    <property type="match status" value="1"/>
</dbReference>
<keyword evidence="11" id="KW-1185">Reference proteome</keyword>
<feature type="active site" description="Proton acceptor; specific for (S)-substrate epimerization" evidence="5">
    <location>
        <position position="266"/>
    </location>
</feature>
<dbReference type="GO" id="GO:0046872">
    <property type="term" value="F:metal ion binding"/>
    <property type="evidence" value="ECO:0007669"/>
    <property type="project" value="UniProtKB-KW"/>
</dbReference>
<dbReference type="PANTHER" id="PTHR48073:SF2">
    <property type="entry name" value="O-SUCCINYLBENZOATE SYNTHASE"/>
    <property type="match status" value="1"/>
</dbReference>
<dbReference type="InterPro" id="IPR034603">
    <property type="entry name" value="Dipeptide_epimerase"/>
</dbReference>
<dbReference type="InterPro" id="IPR036849">
    <property type="entry name" value="Enolase-like_C_sf"/>
</dbReference>
<feature type="binding site" evidence="7">
    <location>
        <position position="217"/>
    </location>
    <ligand>
        <name>Mg(2+)</name>
        <dbReference type="ChEBI" id="CHEBI:18420"/>
    </ligand>
</feature>
<dbReference type="SUPFAM" id="SSF54826">
    <property type="entry name" value="Enolase N-terminal domain-like"/>
    <property type="match status" value="1"/>
</dbReference>
<dbReference type="Pfam" id="PF13378">
    <property type="entry name" value="MR_MLE_C"/>
    <property type="match status" value="1"/>
</dbReference>
<feature type="binding site" evidence="6">
    <location>
        <position position="159"/>
    </location>
    <ligand>
        <name>substrate</name>
    </ligand>
</feature>
<evidence type="ECO:0000313" key="11">
    <source>
        <dbReference type="Proteomes" id="UP000283077"/>
    </source>
</evidence>
<dbReference type="EMBL" id="SACS01000009">
    <property type="protein sequence ID" value="RVU37568.1"/>
    <property type="molecule type" value="Genomic_DNA"/>
</dbReference>
<dbReference type="OrthoDB" id="9796450at2"/>
<sequence length="366" mass="38851">MLIEQIDCYVLTVPLVTPFKTALRTVEQVQDLVVAIRSAGFTGYGEAAPTLVITGESLASMYFVVEQVLKPRLLGKSLLDFNQLLNIVQTSVIGNTSAKAAVEIALYDLKAQFAGLPLYQLLGGGPVELSTNLTISVNATATMNEDAQKAVALGYQQLKLKVGTDLQQDIERVIAVSRAVPAGIALRLDVNQGWTAKQSIYALSKIEQAGVELELVEQPVKAQDLAGLKAVTAAIHTPVMADESAFSPQQVIQLLEQQAADIINIKLMKTGGISKAILTAQIAGLYQVPCMMGCMLESAISVAAAAHLASALSPLVSKFDLDGPTLCRFNPCQGGTVFDRSQIVLNSSPGLGIQHIGHLQSVTTLL</sequence>
<evidence type="ECO:0000256" key="1">
    <source>
        <dbReference type="ARBA" id="ARBA00008031"/>
    </source>
</evidence>
<evidence type="ECO:0000256" key="3">
    <source>
        <dbReference type="ARBA" id="ARBA00022842"/>
    </source>
</evidence>
<feature type="binding site" evidence="6">
    <location>
        <position position="320"/>
    </location>
    <ligand>
        <name>substrate</name>
    </ligand>
</feature>
<name>A0A437QSR6_9GAMM</name>
<dbReference type="EC" id="5.1.1.-" evidence="8"/>
<dbReference type="Gene3D" id="3.30.390.10">
    <property type="entry name" value="Enolase-like, N-terminal domain"/>
    <property type="match status" value="1"/>
</dbReference>
<dbReference type="GO" id="GO:0009063">
    <property type="term" value="P:amino acid catabolic process"/>
    <property type="evidence" value="ECO:0007669"/>
    <property type="project" value="InterPro"/>
</dbReference>
<dbReference type="GO" id="GO:0006518">
    <property type="term" value="P:peptide metabolic process"/>
    <property type="evidence" value="ECO:0007669"/>
    <property type="project" value="UniProtKB-ARBA"/>
</dbReference>
<dbReference type="InterPro" id="IPR018110">
    <property type="entry name" value="Mandel_Rmase/mucon_lact_enz_CS"/>
</dbReference>
<dbReference type="Gene3D" id="3.20.20.120">
    <property type="entry name" value="Enolase-like C-terminal domain"/>
    <property type="match status" value="1"/>
</dbReference>
<reference evidence="10 11" key="1">
    <citation type="submission" date="2019-01" db="EMBL/GenBank/DDBJ databases">
        <authorList>
            <person name="Chen W.-M."/>
        </authorList>
    </citation>
    <scope>NUCLEOTIDE SEQUENCE [LARGE SCALE GENOMIC DNA]</scope>
    <source>
        <strain evidence="10 11">KYPC3</strain>
    </source>
</reference>
<feature type="domain" description="Mandelate racemase/muconate lactonizing enzyme C-terminal" evidence="9">
    <location>
        <begin position="140"/>
        <end position="238"/>
    </location>
</feature>
<evidence type="ECO:0000256" key="8">
    <source>
        <dbReference type="RuleBase" id="RU366006"/>
    </source>
</evidence>
<organism evidence="10 11">
    <name type="scientific">Rheinheimera riviphila</name>
    <dbReference type="NCBI Taxonomy" id="1834037"/>
    <lineage>
        <taxon>Bacteria</taxon>
        <taxon>Pseudomonadati</taxon>
        <taxon>Pseudomonadota</taxon>
        <taxon>Gammaproteobacteria</taxon>
        <taxon>Chromatiales</taxon>
        <taxon>Chromatiaceae</taxon>
        <taxon>Rheinheimera</taxon>
    </lineage>
</organism>
<dbReference type="InterPro" id="IPR029017">
    <property type="entry name" value="Enolase-like_N"/>
</dbReference>
<evidence type="ECO:0000259" key="9">
    <source>
        <dbReference type="SMART" id="SM00922"/>
    </source>
</evidence>
<dbReference type="PROSITE" id="PS00908">
    <property type="entry name" value="MR_MLE_1"/>
    <property type="match status" value="1"/>
</dbReference>
<dbReference type="PANTHER" id="PTHR48073">
    <property type="entry name" value="O-SUCCINYLBENZOATE SYNTHASE-RELATED"/>
    <property type="match status" value="1"/>
</dbReference>
<evidence type="ECO:0000256" key="2">
    <source>
        <dbReference type="ARBA" id="ARBA00022723"/>
    </source>
</evidence>
<comment type="similarity">
    <text evidence="1 8">Belongs to the mandelate racemase/muconate lactonizing enzyme family.</text>
</comment>
<feature type="binding site" evidence="7">
    <location>
        <position position="242"/>
    </location>
    <ligand>
        <name>Mg(2+)</name>
        <dbReference type="ChEBI" id="CHEBI:18420"/>
    </ligand>
</feature>
<feature type="binding site" evidence="6">
    <location>
        <position position="296"/>
    </location>
    <ligand>
        <name>substrate</name>
    </ligand>
</feature>
<feature type="binding site" evidence="6">
    <location>
        <position position="24"/>
    </location>
    <ligand>
        <name>substrate</name>
    </ligand>
</feature>
<comment type="cofactor">
    <cofactor evidence="7 8">
        <name>Mg(2+)</name>
        <dbReference type="ChEBI" id="CHEBI:18420"/>
    </cofactor>
    <text evidence="7 8">Binds 1 Mg(2+) ion per subunit.</text>
</comment>
<feature type="binding site" evidence="6">
    <location>
        <position position="322"/>
    </location>
    <ligand>
        <name>substrate</name>
    </ligand>
</feature>
<dbReference type="SMART" id="SM00922">
    <property type="entry name" value="MR_MLE"/>
    <property type="match status" value="1"/>
</dbReference>
<evidence type="ECO:0000256" key="5">
    <source>
        <dbReference type="PIRSR" id="PIRSR634603-1"/>
    </source>
</evidence>
<dbReference type="SFLD" id="SFLDG00180">
    <property type="entry name" value="muconate_cycloisomerase"/>
    <property type="match status" value="1"/>
</dbReference>
<dbReference type="SUPFAM" id="SSF51604">
    <property type="entry name" value="Enolase C-terminal domain-like"/>
    <property type="match status" value="1"/>
</dbReference>
<dbReference type="SFLD" id="SFLDS00001">
    <property type="entry name" value="Enolase"/>
    <property type="match status" value="1"/>
</dbReference>
<feature type="active site" description="Proton acceptor; specific for (R)-substrate epimerization" evidence="5">
    <location>
        <position position="161"/>
    </location>
</feature>
<keyword evidence="3 7" id="KW-0460">Magnesium</keyword>
<dbReference type="RefSeq" id="WP_127699002.1">
    <property type="nucleotide sequence ID" value="NZ_SACS01000009.1"/>
</dbReference>
<evidence type="ECO:0000313" key="10">
    <source>
        <dbReference type="EMBL" id="RVU37568.1"/>
    </source>
</evidence>
<gene>
    <name evidence="10" type="ORF">EOE67_10310</name>
</gene>
<comment type="caution">
    <text evidence="10">The sequence shown here is derived from an EMBL/GenBank/DDBJ whole genome shotgun (WGS) entry which is preliminary data.</text>
</comment>
<keyword evidence="4 8" id="KW-0413">Isomerase</keyword>
<dbReference type="InterPro" id="IPR013341">
    <property type="entry name" value="Mandelate_racemase_N_dom"/>
</dbReference>
<dbReference type="SFLD" id="SFLDF00009">
    <property type="entry name" value="o-succinylbenzoate_synthase"/>
    <property type="match status" value="1"/>
</dbReference>
<protein>
    <recommendedName>
        <fullName evidence="8">Dipeptide epimerase</fullName>
        <ecNumber evidence="8">5.1.1.-</ecNumber>
    </recommendedName>
</protein>
<dbReference type="AlphaFoldDB" id="A0A437QSR6"/>
<feature type="binding site" evidence="7">
    <location>
        <position position="189"/>
    </location>
    <ligand>
        <name>Mg(2+)</name>
        <dbReference type="ChEBI" id="CHEBI:18420"/>
    </ligand>
</feature>
<dbReference type="InterPro" id="IPR013342">
    <property type="entry name" value="Mandelate_racemase_C"/>
</dbReference>
<evidence type="ECO:0000256" key="4">
    <source>
        <dbReference type="ARBA" id="ARBA00023235"/>
    </source>
</evidence>
<evidence type="ECO:0000256" key="6">
    <source>
        <dbReference type="PIRSR" id="PIRSR634603-2"/>
    </source>
</evidence>
<dbReference type="InterPro" id="IPR029065">
    <property type="entry name" value="Enolase_C-like"/>
</dbReference>
<dbReference type="Pfam" id="PF02746">
    <property type="entry name" value="MR_MLE_N"/>
    <property type="match status" value="1"/>
</dbReference>
<keyword evidence="2 7" id="KW-0479">Metal-binding</keyword>